<dbReference type="EMBL" id="BMIU01000019">
    <property type="protein sequence ID" value="GGF42584.1"/>
    <property type="molecule type" value="Genomic_DNA"/>
</dbReference>
<protein>
    <recommendedName>
        <fullName evidence="3">Cyclic nucleotide-binding domain-containing protein</fullName>
    </recommendedName>
</protein>
<accession>A0ABQ1V7P6</accession>
<comment type="caution">
    <text evidence="1">The sequence shown here is derived from an EMBL/GenBank/DDBJ whole genome shotgun (WGS) entry which is preliminary data.</text>
</comment>
<keyword evidence="2" id="KW-1185">Reference proteome</keyword>
<dbReference type="Gene3D" id="1.10.600.10">
    <property type="entry name" value="Farnesyl Diphosphate Synthase"/>
    <property type="match status" value="1"/>
</dbReference>
<evidence type="ECO:0000313" key="2">
    <source>
        <dbReference type="Proteomes" id="UP000647339"/>
    </source>
</evidence>
<gene>
    <name evidence="1" type="ORF">GCM10011339_33830</name>
</gene>
<dbReference type="Proteomes" id="UP000647339">
    <property type="component" value="Unassembled WGS sequence"/>
</dbReference>
<evidence type="ECO:0000313" key="1">
    <source>
        <dbReference type="EMBL" id="GGF42584.1"/>
    </source>
</evidence>
<proteinExistence type="predicted"/>
<dbReference type="SUPFAM" id="SSF48576">
    <property type="entry name" value="Terpenoid synthases"/>
    <property type="match status" value="1"/>
</dbReference>
<dbReference type="SUPFAM" id="SSF51206">
    <property type="entry name" value="cAMP-binding domain-like"/>
    <property type="match status" value="1"/>
</dbReference>
<reference evidence="2" key="1">
    <citation type="journal article" date="2019" name="Int. J. Syst. Evol. Microbiol.">
        <title>The Global Catalogue of Microorganisms (GCM) 10K type strain sequencing project: providing services to taxonomists for standard genome sequencing and annotation.</title>
        <authorList>
            <consortium name="The Broad Institute Genomics Platform"/>
            <consortium name="The Broad Institute Genome Sequencing Center for Infectious Disease"/>
            <person name="Wu L."/>
            <person name="Ma J."/>
        </authorList>
    </citation>
    <scope>NUCLEOTIDE SEQUENCE [LARGE SCALE GENOMIC DNA]</scope>
    <source>
        <strain evidence="2">CGMCC 1.15407</strain>
    </source>
</reference>
<dbReference type="RefSeq" id="WP_137404340.1">
    <property type="nucleotide sequence ID" value="NZ_BMIU01000019.1"/>
</dbReference>
<evidence type="ECO:0008006" key="3">
    <source>
        <dbReference type="Google" id="ProtNLM"/>
    </source>
</evidence>
<dbReference type="InterPro" id="IPR008949">
    <property type="entry name" value="Isoprenoid_synthase_dom_sf"/>
</dbReference>
<name>A0ABQ1V7P6_9BACT</name>
<dbReference type="Gene3D" id="2.60.120.10">
    <property type="entry name" value="Jelly Rolls"/>
    <property type="match status" value="1"/>
</dbReference>
<dbReference type="InterPro" id="IPR014710">
    <property type="entry name" value="RmlC-like_jellyroll"/>
</dbReference>
<organism evidence="1 2">
    <name type="scientific">Echinicola rosea</name>
    <dbReference type="NCBI Taxonomy" id="1807691"/>
    <lineage>
        <taxon>Bacteria</taxon>
        <taxon>Pseudomonadati</taxon>
        <taxon>Bacteroidota</taxon>
        <taxon>Cytophagia</taxon>
        <taxon>Cytophagales</taxon>
        <taxon>Cyclobacteriaceae</taxon>
        <taxon>Echinicola</taxon>
    </lineage>
</organism>
<dbReference type="InterPro" id="IPR018490">
    <property type="entry name" value="cNMP-bd_dom_sf"/>
</dbReference>
<sequence>MDKLTNLKLLKTQLDGILRVDWDNYLKLQDLVSFQRYKKRRIIRTSGVTERNCYLVMEGLVGMNINEGLVKVFPQKHLVMDRANRALERSSPYALEALEETLVVFMDTDSEQKMLESIPAFGPLSKALYNQFDELDRFFESIKSLPLEQAVPRFRETLEGLEKRLPKRRFAQLLGKSPKTISRFEEKFNNGKMDWPFLKKLGVAPSIHPNSRMIRHKVRSWVDYYPLLADPDGVKKMQQLNLPFLIVRAFPMGKEDRVEWAGKLMALLTAIDLFMYHFHYGEGPFYWEKVKRGFHNILEGRGNSSNVPRLNAYFSALKDLMELAGSWMTDKELEMVVVILKSYLKEREWRAGSHMAKDKSDMLDYRAYRAKFSEGRLGMACLKIVHRELWESIHKYRKDLETFMELAISLIIISNEMMVGKTKVFGDLPHNYVNLEVRLGKVFMDAVLEGLRDSFEKVHDQMEQCKKENFGNIEGPAKQEVAEFLRLVEQQVMAWPEWYGKVLSKKTTN</sequence>